<dbReference type="AlphaFoldDB" id="A0A4Y7SNP7"/>
<sequence length="407" mass="44146">MAKAAENSKAFLTLISGLHNRWHPDIPPFATVKPGEVFKIQCHDWTGGQIGNNDNSDDIRDVDLTQVHNLSGPVAVEGAEPGDCLVVDILDGMLFQLGIFELENGGGLFATEFQSRAAKAIWDIEGIYASSRHIPGVRFAGIPHPGLIGTAPSQELLDTWNQRETGLIKELGAKSVPPVAYPPEPKGAYVGQDLSDEVREKVHREGARTIPGREHGGNCDIKNLSKGSRCYFPYLHFSQGDGEMSFCGAIEMAGIITFKTSIIKGGVEKFALKQPIFVPSPIDPVYSQKLVFEGIGVDVHGTGKQYNMDATVAYKQAALNAIAYLAEIRLQCVALPSNPTSLSNWWIYFANVQRENRLVNLLLSAAPIESHVGAIVDSPNACDILPKPEGLQKKDYGQCALRSDGVV</sequence>
<dbReference type="OrthoDB" id="9975579at2759"/>
<dbReference type="Proteomes" id="UP000298030">
    <property type="component" value="Unassembled WGS sequence"/>
</dbReference>
<accession>A0A4Y7SNP7</accession>
<evidence type="ECO:0000313" key="1">
    <source>
        <dbReference type="EMBL" id="TEB23278.1"/>
    </source>
</evidence>
<reference evidence="1 2" key="1">
    <citation type="journal article" date="2019" name="Nat. Ecol. Evol.">
        <title>Megaphylogeny resolves global patterns of mushroom evolution.</title>
        <authorList>
            <person name="Varga T."/>
            <person name="Krizsan K."/>
            <person name="Foldi C."/>
            <person name="Dima B."/>
            <person name="Sanchez-Garcia M."/>
            <person name="Sanchez-Ramirez S."/>
            <person name="Szollosi G.J."/>
            <person name="Szarkandi J.G."/>
            <person name="Papp V."/>
            <person name="Albert L."/>
            <person name="Andreopoulos W."/>
            <person name="Angelini C."/>
            <person name="Antonin V."/>
            <person name="Barry K.W."/>
            <person name="Bougher N.L."/>
            <person name="Buchanan P."/>
            <person name="Buyck B."/>
            <person name="Bense V."/>
            <person name="Catcheside P."/>
            <person name="Chovatia M."/>
            <person name="Cooper J."/>
            <person name="Damon W."/>
            <person name="Desjardin D."/>
            <person name="Finy P."/>
            <person name="Geml J."/>
            <person name="Haridas S."/>
            <person name="Hughes K."/>
            <person name="Justo A."/>
            <person name="Karasinski D."/>
            <person name="Kautmanova I."/>
            <person name="Kiss B."/>
            <person name="Kocsube S."/>
            <person name="Kotiranta H."/>
            <person name="LaButti K.M."/>
            <person name="Lechner B.E."/>
            <person name="Liimatainen K."/>
            <person name="Lipzen A."/>
            <person name="Lukacs Z."/>
            <person name="Mihaltcheva S."/>
            <person name="Morgado L.N."/>
            <person name="Niskanen T."/>
            <person name="Noordeloos M.E."/>
            <person name="Ohm R.A."/>
            <person name="Ortiz-Santana B."/>
            <person name="Ovrebo C."/>
            <person name="Racz N."/>
            <person name="Riley R."/>
            <person name="Savchenko A."/>
            <person name="Shiryaev A."/>
            <person name="Soop K."/>
            <person name="Spirin V."/>
            <person name="Szebenyi C."/>
            <person name="Tomsovsky M."/>
            <person name="Tulloss R.E."/>
            <person name="Uehling J."/>
            <person name="Grigoriev I.V."/>
            <person name="Vagvolgyi C."/>
            <person name="Papp T."/>
            <person name="Martin F.M."/>
            <person name="Miettinen O."/>
            <person name="Hibbett D.S."/>
            <person name="Nagy L.G."/>
        </authorList>
    </citation>
    <scope>NUCLEOTIDE SEQUENCE [LARGE SCALE GENOMIC DNA]</scope>
    <source>
        <strain evidence="1 2">FP101781</strain>
    </source>
</reference>
<dbReference type="GO" id="GO:0016811">
    <property type="term" value="F:hydrolase activity, acting on carbon-nitrogen (but not peptide) bonds, in linear amides"/>
    <property type="evidence" value="ECO:0007669"/>
    <property type="project" value="InterPro"/>
</dbReference>
<protein>
    <submittedName>
        <fullName evidence="1">Acetamidase/Formamidase</fullName>
    </submittedName>
</protein>
<dbReference type="InterPro" id="IPR004304">
    <property type="entry name" value="FmdA_AmdA"/>
</dbReference>
<dbReference type="EMBL" id="QPFP01000080">
    <property type="protein sequence ID" value="TEB23278.1"/>
    <property type="molecule type" value="Genomic_DNA"/>
</dbReference>
<dbReference type="STRING" id="71717.A0A4Y7SNP7"/>
<organism evidence="1 2">
    <name type="scientific">Coprinellus micaceus</name>
    <name type="common">Glistening ink-cap mushroom</name>
    <name type="synonym">Coprinus micaceus</name>
    <dbReference type="NCBI Taxonomy" id="71717"/>
    <lineage>
        <taxon>Eukaryota</taxon>
        <taxon>Fungi</taxon>
        <taxon>Dikarya</taxon>
        <taxon>Basidiomycota</taxon>
        <taxon>Agaricomycotina</taxon>
        <taxon>Agaricomycetes</taxon>
        <taxon>Agaricomycetidae</taxon>
        <taxon>Agaricales</taxon>
        <taxon>Agaricineae</taxon>
        <taxon>Psathyrellaceae</taxon>
        <taxon>Coprinellus</taxon>
    </lineage>
</organism>
<dbReference type="Pfam" id="PF03069">
    <property type="entry name" value="FmdA_AmdA"/>
    <property type="match status" value="1"/>
</dbReference>
<dbReference type="SUPFAM" id="SSF141130">
    <property type="entry name" value="Acetamidase/Formamidase-like"/>
    <property type="match status" value="1"/>
</dbReference>
<proteinExistence type="predicted"/>
<comment type="caution">
    <text evidence="1">The sequence shown here is derived from an EMBL/GenBank/DDBJ whole genome shotgun (WGS) entry which is preliminary data.</text>
</comment>
<keyword evidence="2" id="KW-1185">Reference proteome</keyword>
<dbReference type="PANTHER" id="PTHR31891:SF1">
    <property type="entry name" value="FORMAMIDASE C869.04-RELATED"/>
    <property type="match status" value="1"/>
</dbReference>
<evidence type="ECO:0000313" key="2">
    <source>
        <dbReference type="Proteomes" id="UP000298030"/>
    </source>
</evidence>
<dbReference type="Gene3D" id="2.60.120.580">
    <property type="entry name" value="Acetamidase/Formamidase-like domains"/>
    <property type="match status" value="1"/>
</dbReference>
<gene>
    <name evidence="1" type="ORF">FA13DRAFT_1740237</name>
</gene>
<name>A0A4Y7SNP7_COPMI</name>
<dbReference type="PANTHER" id="PTHR31891">
    <property type="entry name" value="FORMAMIDASE C869.04-RELATED"/>
    <property type="match status" value="1"/>
</dbReference>